<dbReference type="InterPro" id="IPR025474">
    <property type="entry name" value="DUF4325"/>
</dbReference>
<sequence length="96" mass="10793">MTTIKLFPLVGAFAENKDLAREIRLNNLVPALEKGEEVTLDFEGVDSATQSFIHALISDLIRKYGDEAIDKISFKSCSETVQKIITIVIDYMQESR</sequence>
<dbReference type="EMBL" id="MEUJ01000005">
    <property type="protein sequence ID" value="OGC39779.1"/>
    <property type="molecule type" value="Genomic_DNA"/>
</dbReference>
<feature type="domain" description="DUF4325" evidence="1">
    <location>
        <begin position="21"/>
        <end position="82"/>
    </location>
</feature>
<accession>A0A1F4U4H7</accession>
<dbReference type="AlphaFoldDB" id="A0A1F4U4H7"/>
<reference evidence="2 3" key="1">
    <citation type="journal article" date="2016" name="Nat. Commun.">
        <title>Thousands of microbial genomes shed light on interconnected biogeochemical processes in an aquifer system.</title>
        <authorList>
            <person name="Anantharaman K."/>
            <person name="Brown C.T."/>
            <person name="Hug L.A."/>
            <person name="Sharon I."/>
            <person name="Castelle C.J."/>
            <person name="Probst A.J."/>
            <person name="Thomas B.C."/>
            <person name="Singh A."/>
            <person name="Wilkins M.J."/>
            <person name="Karaoz U."/>
            <person name="Brodie E.L."/>
            <person name="Williams K.H."/>
            <person name="Hubbard S.S."/>
            <person name="Banfield J.F."/>
        </authorList>
    </citation>
    <scope>NUCLEOTIDE SEQUENCE [LARGE SCALE GENOMIC DNA]</scope>
</reference>
<evidence type="ECO:0000259" key="1">
    <source>
        <dbReference type="Pfam" id="PF14213"/>
    </source>
</evidence>
<evidence type="ECO:0000313" key="3">
    <source>
        <dbReference type="Proteomes" id="UP000179242"/>
    </source>
</evidence>
<proteinExistence type="predicted"/>
<name>A0A1F4U4H7_UNCSA</name>
<gene>
    <name evidence="2" type="ORF">A2438_04565</name>
</gene>
<comment type="caution">
    <text evidence="2">The sequence shown here is derived from an EMBL/GenBank/DDBJ whole genome shotgun (WGS) entry which is preliminary data.</text>
</comment>
<protein>
    <recommendedName>
        <fullName evidence="1">DUF4325 domain-containing protein</fullName>
    </recommendedName>
</protein>
<dbReference type="Pfam" id="PF14213">
    <property type="entry name" value="DUF4325"/>
    <property type="match status" value="1"/>
</dbReference>
<organism evidence="2 3">
    <name type="scientific">candidate division WOR-1 bacterium RIFOXYC2_FULL_46_14</name>
    <dbReference type="NCBI Taxonomy" id="1802587"/>
    <lineage>
        <taxon>Bacteria</taxon>
        <taxon>Bacillati</taxon>
        <taxon>Saganbacteria</taxon>
    </lineage>
</organism>
<evidence type="ECO:0000313" key="2">
    <source>
        <dbReference type="EMBL" id="OGC39779.1"/>
    </source>
</evidence>
<dbReference type="Proteomes" id="UP000179242">
    <property type="component" value="Unassembled WGS sequence"/>
</dbReference>